<dbReference type="Pfam" id="PF26639">
    <property type="entry name" value="Het-6_barrel"/>
    <property type="match status" value="1"/>
</dbReference>
<dbReference type="RefSeq" id="XP_018068750.1">
    <property type="nucleotide sequence ID" value="XM_018205292.1"/>
</dbReference>
<dbReference type="InParanoid" id="A0A194X2G8"/>
<evidence type="ECO:0000259" key="2">
    <source>
        <dbReference type="Pfam" id="PF06985"/>
    </source>
</evidence>
<dbReference type="STRING" id="149040.A0A194X2G8"/>
<dbReference type="KEGG" id="psco:LY89DRAFT_137986"/>
<feature type="domain" description="Heterokaryon incompatibility" evidence="2">
    <location>
        <begin position="86"/>
        <end position="228"/>
    </location>
</feature>
<name>A0A194X2G8_MOLSC</name>
<dbReference type="InterPro" id="IPR052895">
    <property type="entry name" value="HetReg/Transcr_Mod"/>
</dbReference>
<dbReference type="PANTHER" id="PTHR24148:SF64">
    <property type="entry name" value="HETEROKARYON INCOMPATIBILITY DOMAIN-CONTAINING PROTEIN"/>
    <property type="match status" value="1"/>
</dbReference>
<gene>
    <name evidence="3" type="ORF">LY89DRAFT_137986</name>
</gene>
<dbReference type="EMBL" id="KQ947420">
    <property type="protein sequence ID" value="KUJ14395.1"/>
    <property type="molecule type" value="Genomic_DNA"/>
</dbReference>
<accession>A0A194X2G8</accession>
<reference evidence="3 4" key="1">
    <citation type="submission" date="2015-10" db="EMBL/GenBank/DDBJ databases">
        <title>Full genome of DAOMC 229536 Phialocephala scopiformis, a fungal endophyte of spruce producing the potent anti-insectan compound rugulosin.</title>
        <authorList>
            <consortium name="DOE Joint Genome Institute"/>
            <person name="Walker A.K."/>
            <person name="Frasz S.L."/>
            <person name="Seifert K.A."/>
            <person name="Miller J.D."/>
            <person name="Mondo S.J."/>
            <person name="Labutti K."/>
            <person name="Lipzen A."/>
            <person name="Dockter R."/>
            <person name="Kennedy M."/>
            <person name="Grigoriev I.V."/>
            <person name="Spatafora J.W."/>
        </authorList>
    </citation>
    <scope>NUCLEOTIDE SEQUENCE [LARGE SCALE GENOMIC DNA]</scope>
    <source>
        <strain evidence="3 4">CBS 120377</strain>
    </source>
</reference>
<evidence type="ECO:0000313" key="3">
    <source>
        <dbReference type="EMBL" id="KUJ14395.1"/>
    </source>
</evidence>
<evidence type="ECO:0000256" key="1">
    <source>
        <dbReference type="SAM" id="MobiDB-lite"/>
    </source>
</evidence>
<keyword evidence="4" id="KW-1185">Reference proteome</keyword>
<proteinExistence type="predicted"/>
<dbReference type="AlphaFoldDB" id="A0A194X2G8"/>
<dbReference type="Proteomes" id="UP000070700">
    <property type="component" value="Unassembled WGS sequence"/>
</dbReference>
<dbReference type="Pfam" id="PF06985">
    <property type="entry name" value="HET"/>
    <property type="match status" value="1"/>
</dbReference>
<organism evidence="3 4">
    <name type="scientific">Mollisia scopiformis</name>
    <name type="common">Conifer needle endophyte fungus</name>
    <name type="synonym">Phialocephala scopiformis</name>
    <dbReference type="NCBI Taxonomy" id="149040"/>
    <lineage>
        <taxon>Eukaryota</taxon>
        <taxon>Fungi</taxon>
        <taxon>Dikarya</taxon>
        <taxon>Ascomycota</taxon>
        <taxon>Pezizomycotina</taxon>
        <taxon>Leotiomycetes</taxon>
        <taxon>Helotiales</taxon>
        <taxon>Mollisiaceae</taxon>
        <taxon>Mollisia</taxon>
    </lineage>
</organism>
<dbReference type="InterPro" id="IPR010730">
    <property type="entry name" value="HET"/>
</dbReference>
<protein>
    <submittedName>
        <fullName evidence="3">HET-domain-containing protein</fullName>
    </submittedName>
</protein>
<dbReference type="OrthoDB" id="2157530at2759"/>
<sequence>MSKRKLSARGSKPDSTMVSKQLRDLPLANANTPYPYRALSDPTSQIRILAIAPGAGRDPIVGQFLIRTFSKDDDRLPNRAERQQAYEALSYAWEGAVTGSIRLWDHDMKLLYNVKITQTLYSCLKQLRSGQSKKFLWIDSLCINQRSHDEKSDQVGIMGTIYRRAAKVCVWLGDKSDDSGCVFEFIKKIVDLDGIEAVIGKERYTRRWRAFGSLMRRRWFSRRWCIQEIALAASATVYCDTQSISWKDFAAGVALYEEHSEEVLRNLVKHEKQDTNTRAVTVEVQALGAHSLVKTLSQLFRGGKDKGQISRYQLSLETLMSILPNFDVSNSKDALYAALSLARDFQQPDWRKDSNRATIEGHDVLAPNYNKTTLEVYLDFVKYFIRTSKKLDIICVPWAPSLKGDEAYNSFPSWIRPVSQRPFSQQEDIKNGHFRRENADTLVGRPDETVYNVSEGTAVKEWKIYHDEYHNWRLLVKGRNVGRIGQLGDAAENGSIPLAWLELAVEVERRQKARVKSKISYGAHSLMSTKSGQGPEHHHNHHKTRRPLYIPDSFWRTLVADRGPGGATTPTTYPRACQKCFTQAQPSAAQKLAGRAGYVKTADMIHKAVWNSKEVTEKAKLAFLRRVQAVTWNRKFMLTERDNIGLAPPEAMVGDMIVLLWGCSVPVILRELQPRKVKKDGRLDDGKYKLIGECYIHGIMNGEFLEVNVGIETMKDDSNRVFDIV</sequence>
<dbReference type="GeneID" id="28815018"/>
<dbReference type="PANTHER" id="PTHR24148">
    <property type="entry name" value="ANKYRIN REPEAT DOMAIN-CONTAINING PROTEIN 39 HOMOLOG-RELATED"/>
    <property type="match status" value="1"/>
</dbReference>
<evidence type="ECO:0000313" key="4">
    <source>
        <dbReference type="Proteomes" id="UP000070700"/>
    </source>
</evidence>
<feature type="region of interest" description="Disordered" evidence="1">
    <location>
        <begin position="1"/>
        <end position="20"/>
    </location>
</feature>